<comment type="caution">
    <text evidence="6">The sequence shown here is derived from an EMBL/GenBank/DDBJ whole genome shotgun (WGS) entry which is preliminary data.</text>
</comment>
<dbReference type="InterPro" id="IPR035979">
    <property type="entry name" value="RBD_domain_sf"/>
</dbReference>
<dbReference type="InterPro" id="IPR012677">
    <property type="entry name" value="Nucleotide-bd_a/b_plait_sf"/>
</dbReference>
<dbReference type="AlphaFoldDB" id="A0A8J5HNF9"/>
<dbReference type="Proteomes" id="UP000734854">
    <property type="component" value="Unassembled WGS sequence"/>
</dbReference>
<organism evidence="6 7">
    <name type="scientific">Zingiber officinale</name>
    <name type="common">Ginger</name>
    <name type="synonym">Amomum zingiber</name>
    <dbReference type="NCBI Taxonomy" id="94328"/>
    <lineage>
        <taxon>Eukaryota</taxon>
        <taxon>Viridiplantae</taxon>
        <taxon>Streptophyta</taxon>
        <taxon>Embryophyta</taxon>
        <taxon>Tracheophyta</taxon>
        <taxon>Spermatophyta</taxon>
        <taxon>Magnoliopsida</taxon>
        <taxon>Liliopsida</taxon>
        <taxon>Zingiberales</taxon>
        <taxon>Zingiberaceae</taxon>
        <taxon>Zingiber</taxon>
    </lineage>
</organism>
<evidence type="ECO:0000256" key="2">
    <source>
        <dbReference type="ARBA" id="ARBA00022884"/>
    </source>
</evidence>
<keyword evidence="7" id="KW-1185">Reference proteome</keyword>
<keyword evidence="1" id="KW-0677">Repeat</keyword>
<comment type="function">
    <text evidence="3">Probable RNA-binding protein that may play a role in growth regulation.</text>
</comment>
<reference evidence="6 7" key="1">
    <citation type="submission" date="2020-08" db="EMBL/GenBank/DDBJ databases">
        <title>Plant Genome Project.</title>
        <authorList>
            <person name="Zhang R.-G."/>
        </authorList>
    </citation>
    <scope>NUCLEOTIDE SEQUENCE [LARGE SCALE GENOMIC DNA]</scope>
    <source>
        <tissue evidence="6">Rhizome</tissue>
    </source>
</reference>
<dbReference type="CDD" id="cd12524">
    <property type="entry name" value="RRM1_MEI2_like"/>
    <property type="match status" value="1"/>
</dbReference>
<evidence type="ECO:0000256" key="4">
    <source>
        <dbReference type="PROSITE-ProRule" id="PRU00176"/>
    </source>
</evidence>
<name>A0A8J5HNF9_ZINOF</name>
<evidence type="ECO:0000313" key="6">
    <source>
        <dbReference type="EMBL" id="KAG6527760.1"/>
    </source>
</evidence>
<dbReference type="EMBL" id="JACMSC010000003">
    <property type="protein sequence ID" value="KAG6527760.1"/>
    <property type="molecule type" value="Genomic_DNA"/>
</dbReference>
<dbReference type="FunFam" id="3.30.70.330:FF:000101">
    <property type="entry name" value="Protein MEI2-like 1"/>
    <property type="match status" value="1"/>
</dbReference>
<dbReference type="Pfam" id="PF00076">
    <property type="entry name" value="RRM_1"/>
    <property type="match status" value="2"/>
</dbReference>
<gene>
    <name evidence="6" type="ORF">ZIOFF_009887</name>
</gene>
<dbReference type="GO" id="GO:0045836">
    <property type="term" value="P:positive regulation of meiotic nuclear division"/>
    <property type="evidence" value="ECO:0007669"/>
    <property type="project" value="UniProtKB-ARBA"/>
</dbReference>
<dbReference type="Gene3D" id="3.30.70.330">
    <property type="match status" value="2"/>
</dbReference>
<protein>
    <recommendedName>
        <fullName evidence="5">RRM domain-containing protein</fullName>
    </recommendedName>
</protein>
<evidence type="ECO:0000256" key="1">
    <source>
        <dbReference type="ARBA" id="ARBA00022737"/>
    </source>
</evidence>
<keyword evidence="2 4" id="KW-0694">RNA-binding</keyword>
<dbReference type="PANTHER" id="PTHR23189">
    <property type="entry name" value="RNA RECOGNITION MOTIF-CONTAINING"/>
    <property type="match status" value="1"/>
</dbReference>
<dbReference type="FunFam" id="3.30.70.330:FF:000063">
    <property type="entry name" value="MEI2-like protein 5 isoform 2"/>
    <property type="match status" value="1"/>
</dbReference>
<dbReference type="SMART" id="SM00360">
    <property type="entry name" value="RRM"/>
    <property type="match status" value="2"/>
</dbReference>
<dbReference type="InterPro" id="IPR000504">
    <property type="entry name" value="RRM_dom"/>
</dbReference>
<feature type="domain" description="RRM" evidence="5">
    <location>
        <begin position="174"/>
        <end position="247"/>
    </location>
</feature>
<dbReference type="InterPro" id="IPR034453">
    <property type="entry name" value="MEI2-like_RRM1"/>
</dbReference>
<evidence type="ECO:0000313" key="7">
    <source>
        <dbReference type="Proteomes" id="UP000734854"/>
    </source>
</evidence>
<evidence type="ECO:0000259" key="5">
    <source>
        <dbReference type="PROSITE" id="PS50102"/>
    </source>
</evidence>
<evidence type="ECO:0000256" key="3">
    <source>
        <dbReference type="ARBA" id="ARBA00055084"/>
    </source>
</evidence>
<dbReference type="GO" id="GO:0003723">
    <property type="term" value="F:RNA binding"/>
    <property type="evidence" value="ECO:0007669"/>
    <property type="project" value="UniProtKB-UniRule"/>
</dbReference>
<proteinExistence type="predicted"/>
<dbReference type="GO" id="GO:0045927">
    <property type="term" value="P:positive regulation of growth"/>
    <property type="evidence" value="ECO:0007669"/>
    <property type="project" value="UniProtKB-ARBA"/>
</dbReference>
<dbReference type="PROSITE" id="PS50102">
    <property type="entry name" value="RRM"/>
    <property type="match status" value="2"/>
</dbReference>
<feature type="domain" description="RRM" evidence="5">
    <location>
        <begin position="259"/>
        <end position="332"/>
    </location>
</feature>
<sequence>MEEPKNQSGSLYERRFSSSLSDIFVKRCMLILLIFVYISKSNLDYLLCHFDEVVQLSSNNATFYQSGHENNLDEDEPFETMEELEAQTIGNLLPDDDDLLSGVIDDIGFVGQINDRADIDDDIFYNGGGMELEVDNNSDANKASALVVEAANEQLSGPNDLFSGEHPFGEHPSRTLFVRNINSNVEDAELRALFEQYGEIRTIYTACKHRGFVMISYYDIRAARNAMKSLQSKPLRWRKLDIHFSIPKDNPSDKDINQGTLVVFNLDSSVSIDDLHHIFGAYGEIREIREMPHKHNHKFVEFYDVRAAEVALRSLNRSDIAGKKIKLEPSRPGGARRWYYPNGLSHLFFPLQINL</sequence>
<dbReference type="SUPFAM" id="SSF54928">
    <property type="entry name" value="RNA-binding domain, RBD"/>
    <property type="match status" value="1"/>
</dbReference>
<accession>A0A8J5HNF9</accession>